<dbReference type="EMBL" id="WNWM01000002">
    <property type="protein sequence ID" value="MUI15462.1"/>
    <property type="molecule type" value="Genomic_DNA"/>
</dbReference>
<name>A0A6I3XQ89_9BURK</name>
<proteinExistence type="predicted"/>
<sequence>MAYDSIPYLPLLGVADMEDAAHLTFGPRLADDGYDNQALFSSFDPNAGRFPVFSFTAVEGALYTVTSDSWFDPRHLVVYDAEGYPIAQDDGFGPVGEDGLSFVAPYSGTYYVDASWSQAAAPNGHVELAILEELDTVPVQLGQGTPNDDDITGTATNDALYGNGGWDLLEGAGGNDLLDGGSGTDTAWYEGILSDYDVIVSGHRLFVTDTVGLDGNDTLVNVERLDFADVALAFDVDGTAGEAYRLYQAAFDRAPDEEGLGFWIAHLDAGTTLRNVAEGFVTSPEFRNLYGNNPDNATVLAGLYEHVLHRAPDAEGLSWWLNVLNTGQDTLAGVLTGFSESQENYDQLIGVMQDGMAYQVWG</sequence>
<dbReference type="Gene3D" id="2.150.10.10">
    <property type="entry name" value="Serralysin-like metalloprotease, C-terminal"/>
    <property type="match status" value="1"/>
</dbReference>
<dbReference type="InterPro" id="IPR018511">
    <property type="entry name" value="Hemolysin-typ_Ca-bd_CS"/>
</dbReference>
<evidence type="ECO:0000259" key="1">
    <source>
        <dbReference type="Pfam" id="PF13946"/>
    </source>
</evidence>
<dbReference type="InterPro" id="IPR001343">
    <property type="entry name" value="Hemolysn_Ca-bd"/>
</dbReference>
<dbReference type="PRINTS" id="PR00313">
    <property type="entry name" value="CABNDNGRPT"/>
</dbReference>
<dbReference type="RefSeq" id="WP_155711156.1">
    <property type="nucleotide sequence ID" value="NZ_BMWU01000004.1"/>
</dbReference>
<evidence type="ECO:0000313" key="3">
    <source>
        <dbReference type="Proteomes" id="UP000431684"/>
    </source>
</evidence>
<dbReference type="AlphaFoldDB" id="A0A6I3XQ89"/>
<dbReference type="InterPro" id="IPR011049">
    <property type="entry name" value="Serralysin-like_metalloprot_C"/>
</dbReference>
<dbReference type="SUPFAM" id="SSF51120">
    <property type="entry name" value="beta-Roll"/>
    <property type="match status" value="1"/>
</dbReference>
<dbReference type="PROSITE" id="PS00330">
    <property type="entry name" value="HEMOLYSIN_CALCIUM"/>
    <property type="match status" value="1"/>
</dbReference>
<accession>A0A6I3XQ89</accession>
<evidence type="ECO:0000313" key="2">
    <source>
        <dbReference type="EMBL" id="MUI15462.1"/>
    </source>
</evidence>
<comment type="caution">
    <text evidence="2">The sequence shown here is derived from an EMBL/GenBank/DDBJ whole genome shotgun (WGS) entry which is preliminary data.</text>
</comment>
<dbReference type="Proteomes" id="UP000431684">
    <property type="component" value="Unassembled WGS sequence"/>
</dbReference>
<protein>
    <submittedName>
        <fullName evidence="2">DUF4214 domain-containing protein</fullName>
    </submittedName>
</protein>
<dbReference type="InterPro" id="IPR025282">
    <property type="entry name" value="DUF4214"/>
</dbReference>
<organism evidence="2 3">
    <name type="scientific">Pseudoduganella dura</name>
    <dbReference type="NCBI Taxonomy" id="321982"/>
    <lineage>
        <taxon>Bacteria</taxon>
        <taxon>Pseudomonadati</taxon>
        <taxon>Pseudomonadota</taxon>
        <taxon>Betaproteobacteria</taxon>
        <taxon>Burkholderiales</taxon>
        <taxon>Oxalobacteraceae</taxon>
        <taxon>Telluria group</taxon>
        <taxon>Pseudoduganella</taxon>
    </lineage>
</organism>
<keyword evidence="3" id="KW-1185">Reference proteome</keyword>
<gene>
    <name evidence="2" type="ORF">GJV26_23830</name>
</gene>
<feature type="domain" description="DUF4214" evidence="1">
    <location>
        <begin position="277"/>
        <end position="346"/>
    </location>
</feature>
<dbReference type="GO" id="GO:0005509">
    <property type="term" value="F:calcium ion binding"/>
    <property type="evidence" value="ECO:0007669"/>
    <property type="project" value="InterPro"/>
</dbReference>
<dbReference type="Pfam" id="PF00353">
    <property type="entry name" value="HemolysinCabind"/>
    <property type="match status" value="1"/>
</dbReference>
<dbReference type="Pfam" id="PF13946">
    <property type="entry name" value="DUF4214"/>
    <property type="match status" value="1"/>
</dbReference>
<dbReference type="OrthoDB" id="480426at2"/>
<reference evidence="2 3" key="1">
    <citation type="submission" date="2019-11" db="EMBL/GenBank/DDBJ databases">
        <title>Draft Genome Sequences of Six Type Strains of the Genus Massilia.</title>
        <authorList>
            <person name="Miess H."/>
            <person name="Frediansyah A."/>
            <person name="Goeker M."/>
            <person name="Gross H."/>
        </authorList>
    </citation>
    <scope>NUCLEOTIDE SEQUENCE [LARGE SCALE GENOMIC DNA]</scope>
    <source>
        <strain evidence="2 3">DSM 17513</strain>
    </source>
</reference>